<dbReference type="InterPro" id="IPR052519">
    <property type="entry name" value="Euk-type_GlcNAc_Kinase"/>
</dbReference>
<keyword evidence="3" id="KW-1185">Reference proteome</keyword>
<sequence length="298" mass="32576">MQNNYFIGIDGGGSKTRLRLEDAQGNLLAESVSGPGNVRLSIEVTCASIYDALEQALVKANLKSQKNIRLHIGMGLAGFEVQTAREEFLSAFHYSLCQTLEVHSDADIACFGAHGGKPGAVIIVGTGVVGLKIKKQQKLQVGGWGFPHGDEGGAAWIGLETIRTLLQFCDGRAKKTPLLNYLKKKLGNKTEVINQWACYANATQYAEIARDVFYYAQKRDAFAINILKCAAKHIEKIFLALEKTEKTNKNNLPYALVGGVVPFVIGFLRPSLVRRLVTPQGDSCDGALLMIKQQFKQC</sequence>
<evidence type="ECO:0000259" key="1">
    <source>
        <dbReference type="Pfam" id="PF01869"/>
    </source>
</evidence>
<gene>
    <name evidence="2" type="ORF">DCC88_08865</name>
</gene>
<dbReference type="PANTHER" id="PTHR43190">
    <property type="entry name" value="N-ACETYL-D-GLUCOSAMINE KINASE"/>
    <property type="match status" value="1"/>
</dbReference>
<evidence type="ECO:0000313" key="2">
    <source>
        <dbReference type="EMBL" id="RDB35660.1"/>
    </source>
</evidence>
<dbReference type="EMBL" id="QOVW01000078">
    <property type="protein sequence ID" value="RDB35660.1"/>
    <property type="molecule type" value="Genomic_DNA"/>
</dbReference>
<dbReference type="PANTHER" id="PTHR43190:SF3">
    <property type="entry name" value="N-ACETYL-D-GLUCOSAMINE KINASE"/>
    <property type="match status" value="1"/>
</dbReference>
<reference evidence="2" key="1">
    <citation type="submission" date="2018-04" db="EMBL/GenBank/DDBJ databases">
        <title>Draft genome sequence of the Candidatus Spirobacillus cienkowskii, a pathogen of freshwater Daphnia species, reconstructed from hemolymph metagenomic reads.</title>
        <authorList>
            <person name="Bresciani L."/>
            <person name="Lemos L.N."/>
            <person name="Wale N."/>
            <person name="Lin J.Y."/>
            <person name="Fernandes G.R."/>
            <person name="Duffy M.A."/>
            <person name="Rodrigues J.M."/>
        </authorList>
    </citation>
    <scope>NUCLEOTIDE SEQUENCE [LARGE SCALE GENOMIC DNA]</scope>
    <source>
        <strain evidence="2">Binning01</strain>
    </source>
</reference>
<evidence type="ECO:0000313" key="3">
    <source>
        <dbReference type="Proteomes" id="UP000253934"/>
    </source>
</evidence>
<dbReference type="Gene3D" id="3.30.420.40">
    <property type="match status" value="2"/>
</dbReference>
<dbReference type="InterPro" id="IPR043129">
    <property type="entry name" value="ATPase_NBD"/>
</dbReference>
<proteinExistence type="predicted"/>
<dbReference type="SUPFAM" id="SSF53067">
    <property type="entry name" value="Actin-like ATPase domain"/>
    <property type="match status" value="2"/>
</dbReference>
<accession>A0A369KQK3</accession>
<dbReference type="Pfam" id="PF01869">
    <property type="entry name" value="BcrAD_BadFG"/>
    <property type="match status" value="1"/>
</dbReference>
<name>A0A369KQK3_9BACT</name>
<feature type="domain" description="ATPase BadF/BadG/BcrA/BcrD type" evidence="1">
    <location>
        <begin position="7"/>
        <end position="261"/>
    </location>
</feature>
<dbReference type="Proteomes" id="UP000253934">
    <property type="component" value="Unassembled WGS sequence"/>
</dbReference>
<comment type="caution">
    <text evidence="2">The sequence shown here is derived from an EMBL/GenBank/DDBJ whole genome shotgun (WGS) entry which is preliminary data.</text>
</comment>
<dbReference type="CDD" id="cd24082">
    <property type="entry name" value="ASKHA_NBD_GspK-like"/>
    <property type="match status" value="1"/>
</dbReference>
<dbReference type="InterPro" id="IPR002731">
    <property type="entry name" value="ATPase_BadF"/>
</dbReference>
<dbReference type="AlphaFoldDB" id="A0A369KQK3"/>
<protein>
    <recommendedName>
        <fullName evidence="1">ATPase BadF/BadG/BcrA/BcrD type domain-containing protein</fullName>
    </recommendedName>
</protein>
<organism evidence="2 3">
    <name type="scientific">Spirobacillus cienkowskii</name>
    <dbReference type="NCBI Taxonomy" id="495820"/>
    <lineage>
        <taxon>Bacteria</taxon>
        <taxon>Pseudomonadati</taxon>
        <taxon>Bdellovibrionota</taxon>
        <taxon>Oligoflexia</taxon>
        <taxon>Silvanigrellales</taxon>
        <taxon>Spirobacillus</taxon>
    </lineage>
</organism>